<evidence type="ECO:0000313" key="2">
    <source>
        <dbReference type="Proteomes" id="UP000011728"/>
    </source>
</evidence>
<dbReference type="EMBL" id="CP004121">
    <property type="protein sequence ID" value="AGF57625.1"/>
    <property type="molecule type" value="Genomic_DNA"/>
</dbReference>
<reference evidence="1 2" key="1">
    <citation type="submission" date="2013-02" db="EMBL/GenBank/DDBJ databases">
        <title>Genome sequence of Clostridium saccharoperbutylacetonicum N1-4(HMT).</title>
        <authorList>
            <person name="Poehlein A."/>
            <person name="Daniel R."/>
        </authorList>
    </citation>
    <scope>NUCLEOTIDE SEQUENCE [LARGE SCALE GENOMIC DNA]</scope>
    <source>
        <strain evidence="2">N1-4(HMT)</strain>
    </source>
</reference>
<sequence>MEINDRVEFLENDNKGKQGTVIKLMGDHSAVVVVDGEEDDVPTLARVTNLKVISK</sequence>
<dbReference type="RefSeq" id="WP_015393938.1">
    <property type="nucleotide sequence ID" value="NC_020291.1"/>
</dbReference>
<gene>
    <name evidence="1" type="ORF">Cspa_c38650</name>
</gene>
<organism evidence="1 2">
    <name type="scientific">Clostridium saccharoperbutylacetonicum N1-4(HMT)</name>
    <dbReference type="NCBI Taxonomy" id="931276"/>
    <lineage>
        <taxon>Bacteria</taxon>
        <taxon>Bacillati</taxon>
        <taxon>Bacillota</taxon>
        <taxon>Clostridia</taxon>
        <taxon>Eubacteriales</taxon>
        <taxon>Clostridiaceae</taxon>
        <taxon>Clostridium</taxon>
    </lineage>
</organism>
<keyword evidence="2" id="KW-1185">Reference proteome</keyword>
<dbReference type="KEGG" id="csr:Cspa_c38650"/>
<protein>
    <recommendedName>
        <fullName evidence="3">KOW domain-containing protein</fullName>
    </recommendedName>
</protein>
<proteinExistence type="predicted"/>
<dbReference type="AlphaFoldDB" id="M1LWP6"/>
<dbReference type="Proteomes" id="UP000011728">
    <property type="component" value="Chromosome"/>
</dbReference>
<name>M1LWP6_9CLOT</name>
<dbReference type="eggNOG" id="ENOG503244R">
    <property type="taxonomic scope" value="Bacteria"/>
</dbReference>
<dbReference type="HOGENOM" id="CLU_3060026_0_0_9"/>
<evidence type="ECO:0000313" key="1">
    <source>
        <dbReference type="EMBL" id="AGF57625.1"/>
    </source>
</evidence>
<evidence type="ECO:0008006" key="3">
    <source>
        <dbReference type="Google" id="ProtNLM"/>
    </source>
</evidence>
<accession>M1LWP6</accession>
<dbReference type="PATRIC" id="fig|931276.5.peg.3897"/>